<keyword evidence="1" id="KW-0472">Membrane</keyword>
<dbReference type="AlphaFoldDB" id="A0A9X2FKG3"/>
<dbReference type="Proteomes" id="UP001139006">
    <property type="component" value="Unassembled WGS sequence"/>
</dbReference>
<comment type="caution">
    <text evidence="2">The sequence shown here is derived from an EMBL/GenBank/DDBJ whole genome shotgun (WGS) entry which is preliminary data.</text>
</comment>
<dbReference type="Gene3D" id="1.20.1280.290">
    <property type="match status" value="1"/>
</dbReference>
<sequence>MDKEIKFIRIIGKVATVLAILMYVSYIPQILSNLNGNYGNPVQPLVAAINGLFWCTYAYFKKNRDWPVFLANLPGILFGAIAFVTALH</sequence>
<organism evidence="2 3">
    <name type="scientific">Ligilactobacillus ubinensis</name>
    <dbReference type="NCBI Taxonomy" id="2876789"/>
    <lineage>
        <taxon>Bacteria</taxon>
        <taxon>Bacillati</taxon>
        <taxon>Bacillota</taxon>
        <taxon>Bacilli</taxon>
        <taxon>Lactobacillales</taxon>
        <taxon>Lactobacillaceae</taxon>
        <taxon>Ligilactobacillus</taxon>
    </lineage>
</organism>
<reference evidence="2 3" key="1">
    <citation type="journal article" date="2023" name="Int. J. Syst. Evol. Microbiol.">
        <title>Ligilactobacillus ubinensis sp. nov., a novel species isolated from the wild ferment of a durian fruit (Durio zibethinus).</title>
        <authorList>
            <person name="Heng Y.C."/>
            <person name="Menon N."/>
            <person name="Chen B."/>
            <person name="Loo B.Z.L."/>
            <person name="Wong G.W.J."/>
            <person name="Lim A.C.H."/>
            <person name="Silvaraju S."/>
            <person name="Kittelmann S."/>
        </authorList>
    </citation>
    <scope>NUCLEOTIDE SEQUENCE [LARGE SCALE GENOMIC DNA]</scope>
    <source>
        <strain evidence="2 3">WILCCON 0076</strain>
    </source>
</reference>
<gene>
    <name evidence="2" type="ORF">LB941_01340</name>
</gene>
<dbReference type="EMBL" id="JAIULA010000002">
    <property type="protein sequence ID" value="MCP0885978.1"/>
    <property type="molecule type" value="Genomic_DNA"/>
</dbReference>
<feature type="transmembrane region" description="Helical" evidence="1">
    <location>
        <begin position="42"/>
        <end position="60"/>
    </location>
</feature>
<evidence type="ECO:0000313" key="3">
    <source>
        <dbReference type="Proteomes" id="UP001139006"/>
    </source>
</evidence>
<evidence type="ECO:0008006" key="4">
    <source>
        <dbReference type="Google" id="ProtNLM"/>
    </source>
</evidence>
<proteinExistence type="predicted"/>
<evidence type="ECO:0000313" key="2">
    <source>
        <dbReference type="EMBL" id="MCP0885978.1"/>
    </source>
</evidence>
<feature type="transmembrane region" description="Helical" evidence="1">
    <location>
        <begin position="7"/>
        <end position="27"/>
    </location>
</feature>
<name>A0A9X2FKG3_9LACO</name>
<protein>
    <recommendedName>
        <fullName evidence="4">Small conserved membrane protein</fullName>
    </recommendedName>
</protein>
<keyword evidence="1" id="KW-1133">Transmembrane helix</keyword>
<keyword evidence="1" id="KW-0812">Transmembrane</keyword>
<evidence type="ECO:0000256" key="1">
    <source>
        <dbReference type="SAM" id="Phobius"/>
    </source>
</evidence>
<feature type="transmembrane region" description="Helical" evidence="1">
    <location>
        <begin position="67"/>
        <end position="87"/>
    </location>
</feature>
<keyword evidence="3" id="KW-1185">Reference proteome</keyword>
<accession>A0A9X2FKG3</accession>